<feature type="transmembrane region" description="Helical" evidence="1">
    <location>
        <begin position="66"/>
        <end position="87"/>
    </location>
</feature>
<evidence type="ECO:0000313" key="2">
    <source>
        <dbReference type="EMBL" id="NMF95097.1"/>
    </source>
</evidence>
<keyword evidence="3" id="KW-1185">Reference proteome</keyword>
<sequence length="131" mass="14184">MYAAIKHLHILCAMLSGSGFLLQGVWMMRRSPLLDHRATRVVPHVIDTVFLASAITLAALSAQYPFVAPWVTAKVIGLVVYVVLGYIALRGGPTMRIRVFALVCALLVFSWIVSVALTKNAAGFLVLTGAF</sequence>
<feature type="transmembrane region" description="Helical" evidence="1">
    <location>
        <begin position="99"/>
        <end position="117"/>
    </location>
</feature>
<comment type="caution">
    <text evidence="2">The sequence shown here is derived from an EMBL/GenBank/DDBJ whole genome shotgun (WGS) entry which is preliminary data.</text>
</comment>
<keyword evidence="1" id="KW-1133">Transmembrane helix</keyword>
<dbReference type="PIRSF" id="PIRSF005610">
    <property type="entry name" value="SirB"/>
    <property type="match status" value="1"/>
</dbReference>
<reference evidence="2" key="1">
    <citation type="submission" date="2019-12" db="EMBL/GenBank/DDBJ databases">
        <title>Comparative genomics gives insights into the taxonomy of the Azoarcus-Aromatoleum group and reveals separate origins of nif in the plant-associated Azoarcus and non-plant-associated Aromatoleum sub-groups.</title>
        <authorList>
            <person name="Lafos M."/>
            <person name="Maluk M."/>
            <person name="Batista M."/>
            <person name="Junghare M."/>
            <person name="Carmona M."/>
            <person name="Faoro H."/>
            <person name="Cruz L.M."/>
            <person name="Battistoni F."/>
            <person name="De Souza E."/>
            <person name="Pedrosa F."/>
            <person name="Chen W.-M."/>
            <person name="Poole P.S."/>
            <person name="Dixon R.A."/>
            <person name="James E.K."/>
        </authorList>
    </citation>
    <scope>NUCLEOTIDE SEQUENCE</scope>
    <source>
        <strain evidence="2">U120</strain>
    </source>
</reference>
<evidence type="ECO:0000313" key="3">
    <source>
        <dbReference type="Proteomes" id="UP000601990"/>
    </source>
</evidence>
<keyword evidence="1" id="KW-0472">Membrane</keyword>
<dbReference type="EMBL" id="WTVH01000046">
    <property type="protein sequence ID" value="NMF95097.1"/>
    <property type="molecule type" value="Genomic_DNA"/>
</dbReference>
<evidence type="ECO:0000256" key="1">
    <source>
        <dbReference type="SAM" id="Phobius"/>
    </source>
</evidence>
<feature type="transmembrane region" description="Helical" evidence="1">
    <location>
        <begin position="6"/>
        <end position="29"/>
    </location>
</feature>
<dbReference type="PANTHER" id="PTHR39594:SF1">
    <property type="entry name" value="PROTEIN YCHQ"/>
    <property type="match status" value="1"/>
</dbReference>
<dbReference type="Pfam" id="PF04247">
    <property type="entry name" value="SirB"/>
    <property type="match status" value="1"/>
</dbReference>
<dbReference type="RefSeq" id="WP_169200297.1">
    <property type="nucleotide sequence ID" value="NZ_WTVH02000009.1"/>
</dbReference>
<dbReference type="InterPro" id="IPR007360">
    <property type="entry name" value="SirB"/>
</dbReference>
<accession>A0ABX1N772</accession>
<keyword evidence="1" id="KW-0812">Transmembrane</keyword>
<organism evidence="2 3">
    <name type="scientific">Aromatoleum buckelii</name>
    <dbReference type="NCBI Taxonomy" id="200254"/>
    <lineage>
        <taxon>Bacteria</taxon>
        <taxon>Pseudomonadati</taxon>
        <taxon>Pseudomonadota</taxon>
        <taxon>Betaproteobacteria</taxon>
        <taxon>Rhodocyclales</taxon>
        <taxon>Rhodocyclaceae</taxon>
        <taxon>Aromatoleum</taxon>
    </lineage>
</organism>
<proteinExistence type="predicted"/>
<protein>
    <submittedName>
        <fullName evidence="2">Regulator SirB</fullName>
    </submittedName>
</protein>
<gene>
    <name evidence="2" type="ORF">GO608_17435</name>
</gene>
<dbReference type="PANTHER" id="PTHR39594">
    <property type="entry name" value="PROTEIN YCHQ"/>
    <property type="match status" value="1"/>
</dbReference>
<dbReference type="Proteomes" id="UP000601990">
    <property type="component" value="Unassembled WGS sequence"/>
</dbReference>
<name>A0ABX1N772_9RHOO</name>